<evidence type="ECO:0000313" key="1">
    <source>
        <dbReference type="EMBL" id="CRL07085.1"/>
    </source>
</evidence>
<organism evidence="1 2">
    <name type="scientific">Clunio marinus</name>
    <dbReference type="NCBI Taxonomy" id="568069"/>
    <lineage>
        <taxon>Eukaryota</taxon>
        <taxon>Metazoa</taxon>
        <taxon>Ecdysozoa</taxon>
        <taxon>Arthropoda</taxon>
        <taxon>Hexapoda</taxon>
        <taxon>Insecta</taxon>
        <taxon>Pterygota</taxon>
        <taxon>Neoptera</taxon>
        <taxon>Endopterygota</taxon>
        <taxon>Diptera</taxon>
        <taxon>Nematocera</taxon>
        <taxon>Chironomoidea</taxon>
        <taxon>Chironomidae</taxon>
        <taxon>Clunio</taxon>
    </lineage>
</organism>
<name>A0A1J1J3R2_9DIPT</name>
<reference evidence="1 2" key="1">
    <citation type="submission" date="2015-04" db="EMBL/GenBank/DDBJ databases">
        <authorList>
            <person name="Syromyatnikov M.Y."/>
            <person name="Popov V.N."/>
        </authorList>
    </citation>
    <scope>NUCLEOTIDE SEQUENCE [LARGE SCALE GENOMIC DNA]</scope>
</reference>
<proteinExistence type="predicted"/>
<dbReference type="EMBL" id="CVRI01000070">
    <property type="protein sequence ID" value="CRL07085.1"/>
    <property type="molecule type" value="Genomic_DNA"/>
</dbReference>
<keyword evidence="2" id="KW-1185">Reference proteome</keyword>
<dbReference type="Proteomes" id="UP000183832">
    <property type="component" value="Unassembled WGS sequence"/>
</dbReference>
<sequence>MSHSKPNRSGRTSPTIVSNLRIPTEVDLFFLANQDVLLEDIPHVELTTQAAQAFFWLNVDSQ</sequence>
<protein>
    <submittedName>
        <fullName evidence="1">CLUMA_CG020084, isoform A</fullName>
    </submittedName>
</protein>
<gene>
    <name evidence="1" type="ORF">CLUMA_CG020084</name>
</gene>
<evidence type="ECO:0000313" key="2">
    <source>
        <dbReference type="Proteomes" id="UP000183832"/>
    </source>
</evidence>
<dbReference type="AlphaFoldDB" id="A0A1J1J3R2"/>
<accession>A0A1J1J3R2</accession>